<gene>
    <name evidence="1" type="ORF">O3I_032915</name>
</gene>
<dbReference type="RefSeq" id="WP_014987383.1">
    <property type="nucleotide sequence ID" value="NC_018681.1"/>
</dbReference>
<dbReference type="GO" id="GO:0008800">
    <property type="term" value="F:beta-lactamase activity"/>
    <property type="evidence" value="ECO:0007669"/>
    <property type="project" value="InterPro"/>
</dbReference>
<dbReference type="EMBL" id="CP003876">
    <property type="protein sequence ID" value="AFU04532.1"/>
    <property type="molecule type" value="Genomic_DNA"/>
</dbReference>
<reference evidence="1 2" key="1">
    <citation type="journal article" date="2012" name="J. Bacteriol.">
        <title>Complete genome sequence of Nocardia brasiliensis HUJEG-1.</title>
        <authorList>
            <person name="Vera-Cabrera L."/>
            <person name="Ortiz-Lopez R."/>
            <person name="Elizondo-Gonzalez R."/>
            <person name="Perez-Maya A.A."/>
            <person name="Ocampo-Candiani J."/>
        </authorList>
    </citation>
    <scope>NUCLEOTIDE SEQUENCE [LARGE SCALE GENOMIC DNA]</scope>
    <source>
        <strain evidence="2">ATCC 700358</strain>
    </source>
</reference>
<evidence type="ECO:0008006" key="3">
    <source>
        <dbReference type="Google" id="ProtNLM"/>
    </source>
</evidence>
<dbReference type="eggNOG" id="COG2367">
    <property type="taxonomic scope" value="Bacteria"/>
</dbReference>
<evidence type="ECO:0000313" key="1">
    <source>
        <dbReference type="EMBL" id="AFU04532.1"/>
    </source>
</evidence>
<dbReference type="KEGG" id="nbr:O3I_032915"/>
<dbReference type="InterPro" id="IPR000871">
    <property type="entry name" value="Beta-lactam_class-A"/>
</dbReference>
<dbReference type="PANTHER" id="PTHR35333">
    <property type="entry name" value="BETA-LACTAMASE"/>
    <property type="match status" value="1"/>
</dbReference>
<protein>
    <recommendedName>
        <fullName evidence="3">Tat pathway signal sequence</fullName>
    </recommendedName>
</protein>
<keyword evidence="2" id="KW-1185">Reference proteome</keyword>
<proteinExistence type="predicted"/>
<evidence type="ECO:0000313" key="2">
    <source>
        <dbReference type="Proteomes" id="UP000006304"/>
    </source>
</evidence>
<dbReference type="Proteomes" id="UP000006304">
    <property type="component" value="Chromosome"/>
</dbReference>
<dbReference type="Gene3D" id="3.40.710.10">
    <property type="entry name" value="DD-peptidase/beta-lactamase superfamily"/>
    <property type="match status" value="1"/>
</dbReference>
<dbReference type="PANTHER" id="PTHR35333:SF3">
    <property type="entry name" value="BETA-LACTAMASE-TYPE TRANSPEPTIDASE FOLD CONTAINING PROTEIN"/>
    <property type="match status" value="1"/>
</dbReference>
<accession>K0F499</accession>
<name>K0F499_NOCB7</name>
<dbReference type="SUPFAM" id="SSF56601">
    <property type="entry name" value="beta-lactamase/transpeptidase-like"/>
    <property type="match status" value="1"/>
</dbReference>
<dbReference type="InterPro" id="IPR012338">
    <property type="entry name" value="Beta-lactam/transpept-like"/>
</dbReference>
<dbReference type="GO" id="GO:0046677">
    <property type="term" value="P:response to antibiotic"/>
    <property type="evidence" value="ECO:0007669"/>
    <property type="project" value="InterPro"/>
</dbReference>
<dbReference type="GO" id="GO:0030655">
    <property type="term" value="P:beta-lactam antibiotic catabolic process"/>
    <property type="evidence" value="ECO:0007669"/>
    <property type="project" value="InterPro"/>
</dbReference>
<organism evidence="1 2">
    <name type="scientific">Nocardia brasiliensis (strain ATCC 700358 / HUJEG-1)</name>
    <dbReference type="NCBI Taxonomy" id="1133849"/>
    <lineage>
        <taxon>Bacteria</taxon>
        <taxon>Bacillati</taxon>
        <taxon>Actinomycetota</taxon>
        <taxon>Actinomycetes</taxon>
        <taxon>Mycobacteriales</taxon>
        <taxon>Nocardiaceae</taxon>
        <taxon>Nocardia</taxon>
    </lineage>
</organism>
<dbReference type="STRING" id="1133849.O3I_032915"/>
<sequence length="300" mass="32774">MTSGVLIVAAVFAAAMLYDPPEPAQQAPLRPDTGTPLGFDPAFTARIAEAEAYVKGRPGFTAIVVRDRRTGAVWRNADAGTPISACSTPKLAMVVDLLLRADAGTITWRADDRDLMHRMLHSSDNDAATTLWDRYGGERVFAPRFRSFGMTEFSFSPGHPDSWGWMMVTANDLERLIDFALTKLPARDRAYLVREMRSVDGSDSVDTNQQWGVWGAGADALPGNKNGWADDNDDGSWLMNSVGFAGPREQFTVAIMNNTQVIENGYQVGRKTVTRVGEILFKDYFPPVSAASGPADAYGR</sequence>
<dbReference type="HOGENOM" id="CLU_074345_0_0_11"/>
<dbReference type="AlphaFoldDB" id="K0F499"/>